<proteinExistence type="evidence at transcript level"/>
<dbReference type="PaxDb" id="3880-AES84412"/>
<dbReference type="EnsemblPlants" id="KEH39663">
    <property type="protein sequence ID" value="KEH39663"/>
    <property type="gene ID" value="MTR_2g105340"/>
</dbReference>
<dbReference type="HOGENOM" id="CLU_2053108_0_0_1"/>
<reference evidence="5" key="5">
    <citation type="journal article" date="2018" name="Nat. Plants">
        <title>Whole-genome landscape of Medicago truncatula symbiotic genes.</title>
        <authorList>
            <person name="Pecrix Y."/>
            <person name="Gamas P."/>
            <person name="Carrere S."/>
        </authorList>
    </citation>
    <scope>NUCLEOTIDE SEQUENCE</scope>
    <source>
        <tissue evidence="5">Leaves</tissue>
    </source>
</reference>
<feature type="compositionally biased region" description="Pro residues" evidence="1">
    <location>
        <begin position="76"/>
        <end position="87"/>
    </location>
</feature>
<dbReference type="EMBL" id="PSQE01000002">
    <property type="protein sequence ID" value="RHN76614.1"/>
    <property type="molecule type" value="Genomic_DNA"/>
</dbReference>
<sequence>MKTLNYVFLLSSLFAFQVLQTMSLERNVEFLKAAAGIGGRHHAPPPPPHYSPGPVQKLNSPPTPAADVLRHHRHSPPPPPQYNPGPTPGLLILPATSGNPTARKHILYQNSPPNIFAASA</sequence>
<dbReference type="AlphaFoldDB" id="G7ZYX4"/>
<evidence type="ECO:0000256" key="2">
    <source>
        <dbReference type="SAM" id="SignalP"/>
    </source>
</evidence>
<gene>
    <name evidence="6" type="primary">25487998</name>
    <name evidence="4" type="ordered locus">MTR_2g105340</name>
    <name evidence="5" type="ORF">MtrunA17_Chr2g0334011</name>
</gene>
<protein>
    <recommendedName>
        <fullName evidence="8">Transmembrane protein</fullName>
    </recommendedName>
</protein>
<name>G7ZYX4_MEDTR</name>
<evidence type="ECO:0000313" key="5">
    <source>
        <dbReference type="EMBL" id="RHN76614.1"/>
    </source>
</evidence>
<accession>G7ZYX4</accession>
<keyword evidence="7" id="KW-1185">Reference proteome</keyword>
<reference evidence="4 7" key="3">
    <citation type="journal article" date="2014" name="BMC Genomics">
        <title>An improved genome release (version Mt4.0) for the model legume Medicago truncatula.</title>
        <authorList>
            <person name="Tang H."/>
            <person name="Krishnakumar V."/>
            <person name="Bidwell S."/>
            <person name="Rosen B."/>
            <person name="Chan A."/>
            <person name="Zhou S."/>
            <person name="Gentzbittel L."/>
            <person name="Childs K.L."/>
            <person name="Yandell M."/>
            <person name="Gundlach H."/>
            <person name="Mayer K.F."/>
            <person name="Schwartz D.C."/>
            <person name="Town C.D."/>
        </authorList>
    </citation>
    <scope>GENOME REANNOTATION</scope>
    <source>
        <strain evidence="4">A17</strain>
        <strain evidence="6 7">cv. Jemalong A17</strain>
    </source>
</reference>
<dbReference type="Proteomes" id="UP000002051">
    <property type="component" value="Chromosome 2"/>
</dbReference>
<evidence type="ECO:0000313" key="6">
    <source>
        <dbReference type="EnsemblPlants" id="KEH39663"/>
    </source>
</evidence>
<dbReference type="EMBL" id="BT143781">
    <property type="protein sequence ID" value="AFK43575.1"/>
    <property type="molecule type" value="mRNA"/>
</dbReference>
<reference evidence="6" key="4">
    <citation type="submission" date="2015-04" db="UniProtKB">
        <authorList>
            <consortium name="EnsemblPlants"/>
        </authorList>
    </citation>
    <scope>IDENTIFICATION</scope>
    <source>
        <strain evidence="6">cv. Jemalong A17</strain>
    </source>
</reference>
<dbReference type="KEGG" id="mtr:25487998"/>
<dbReference type="Gramene" id="rna12965">
    <property type="protein sequence ID" value="RHN76614.1"/>
    <property type="gene ID" value="gene12965"/>
</dbReference>
<evidence type="ECO:0000313" key="4">
    <source>
        <dbReference type="EMBL" id="KEH39663.1"/>
    </source>
</evidence>
<dbReference type="Proteomes" id="UP000265566">
    <property type="component" value="Chromosome 2"/>
</dbReference>
<dbReference type="EMBL" id="CM001218">
    <property type="protein sequence ID" value="KEH39663.1"/>
    <property type="molecule type" value="Genomic_DNA"/>
</dbReference>
<feature type="signal peptide" evidence="2">
    <location>
        <begin position="1"/>
        <end position="23"/>
    </location>
</feature>
<feature type="chain" id="PRO_5014574368" description="Transmembrane protein" evidence="2">
    <location>
        <begin position="24"/>
        <end position="120"/>
    </location>
</feature>
<organism evidence="3">
    <name type="scientific">Medicago truncatula</name>
    <name type="common">Barrel medic</name>
    <name type="synonym">Medicago tribuloides</name>
    <dbReference type="NCBI Taxonomy" id="3880"/>
    <lineage>
        <taxon>Eukaryota</taxon>
        <taxon>Viridiplantae</taxon>
        <taxon>Streptophyta</taxon>
        <taxon>Embryophyta</taxon>
        <taxon>Tracheophyta</taxon>
        <taxon>Spermatophyta</taxon>
        <taxon>Magnoliopsida</taxon>
        <taxon>eudicotyledons</taxon>
        <taxon>Gunneridae</taxon>
        <taxon>Pentapetalae</taxon>
        <taxon>rosids</taxon>
        <taxon>fabids</taxon>
        <taxon>Fabales</taxon>
        <taxon>Fabaceae</taxon>
        <taxon>Papilionoideae</taxon>
        <taxon>50 kb inversion clade</taxon>
        <taxon>NPAAA clade</taxon>
        <taxon>Hologalegina</taxon>
        <taxon>IRL clade</taxon>
        <taxon>Trifolieae</taxon>
        <taxon>Medicago</taxon>
    </lineage>
</organism>
<evidence type="ECO:0000313" key="7">
    <source>
        <dbReference type="Proteomes" id="UP000002051"/>
    </source>
</evidence>
<reference evidence="4 7" key="1">
    <citation type="journal article" date="2011" name="Nature">
        <title>The Medicago genome provides insight into the evolution of rhizobial symbioses.</title>
        <authorList>
            <person name="Young N.D."/>
            <person name="Debelle F."/>
            <person name="Oldroyd G.E."/>
            <person name="Geurts R."/>
            <person name="Cannon S.B."/>
            <person name="Udvardi M.K."/>
            <person name="Benedito V.A."/>
            <person name="Mayer K.F."/>
            <person name="Gouzy J."/>
            <person name="Schoof H."/>
            <person name="Van de Peer Y."/>
            <person name="Proost S."/>
            <person name="Cook D.R."/>
            <person name="Meyers B.C."/>
            <person name="Spannagl M."/>
            <person name="Cheung F."/>
            <person name="De Mita S."/>
            <person name="Krishnakumar V."/>
            <person name="Gundlach H."/>
            <person name="Zhou S."/>
            <person name="Mudge J."/>
            <person name="Bharti A.K."/>
            <person name="Murray J.D."/>
            <person name="Naoumkina M.A."/>
            <person name="Rosen B."/>
            <person name="Silverstein K.A."/>
            <person name="Tang H."/>
            <person name="Rombauts S."/>
            <person name="Zhao P.X."/>
            <person name="Zhou P."/>
            <person name="Barbe V."/>
            <person name="Bardou P."/>
            <person name="Bechner M."/>
            <person name="Bellec A."/>
            <person name="Berger A."/>
            <person name="Berges H."/>
            <person name="Bidwell S."/>
            <person name="Bisseling T."/>
            <person name="Choisne N."/>
            <person name="Couloux A."/>
            <person name="Denny R."/>
            <person name="Deshpande S."/>
            <person name="Dai X."/>
            <person name="Doyle J.J."/>
            <person name="Dudez A.M."/>
            <person name="Farmer A.D."/>
            <person name="Fouteau S."/>
            <person name="Franken C."/>
            <person name="Gibelin C."/>
            <person name="Gish J."/>
            <person name="Goldstein S."/>
            <person name="Gonzalez A.J."/>
            <person name="Green P.J."/>
            <person name="Hallab A."/>
            <person name="Hartog M."/>
            <person name="Hua A."/>
            <person name="Humphray S.J."/>
            <person name="Jeong D.H."/>
            <person name="Jing Y."/>
            <person name="Jocker A."/>
            <person name="Kenton S.M."/>
            <person name="Kim D.J."/>
            <person name="Klee K."/>
            <person name="Lai H."/>
            <person name="Lang C."/>
            <person name="Lin S."/>
            <person name="Macmil S.L."/>
            <person name="Magdelenat G."/>
            <person name="Matthews L."/>
            <person name="McCorrison J."/>
            <person name="Monaghan E.L."/>
            <person name="Mun J.H."/>
            <person name="Najar F.Z."/>
            <person name="Nicholson C."/>
            <person name="Noirot C."/>
            <person name="O'Bleness M."/>
            <person name="Paule C.R."/>
            <person name="Poulain J."/>
            <person name="Prion F."/>
            <person name="Qin B."/>
            <person name="Qu C."/>
            <person name="Retzel E.F."/>
            <person name="Riddle C."/>
            <person name="Sallet E."/>
            <person name="Samain S."/>
            <person name="Samson N."/>
            <person name="Sanders I."/>
            <person name="Saurat O."/>
            <person name="Scarpelli C."/>
            <person name="Schiex T."/>
            <person name="Segurens B."/>
            <person name="Severin A.J."/>
            <person name="Sherrier D.J."/>
            <person name="Shi R."/>
            <person name="Sims S."/>
            <person name="Singer S.R."/>
            <person name="Sinharoy S."/>
            <person name="Sterck L."/>
            <person name="Viollet A."/>
            <person name="Wang B.B."/>
            <person name="Wang K."/>
            <person name="Wang M."/>
            <person name="Wang X."/>
            <person name="Warfsmann J."/>
            <person name="Weissenbach J."/>
            <person name="White D.D."/>
            <person name="White J.D."/>
            <person name="Wiley G.B."/>
            <person name="Wincker P."/>
            <person name="Xing Y."/>
            <person name="Yang L."/>
            <person name="Yao Z."/>
            <person name="Ying F."/>
            <person name="Zhai J."/>
            <person name="Zhou L."/>
            <person name="Zuber A."/>
            <person name="Denarie J."/>
            <person name="Dixon R.A."/>
            <person name="May G.D."/>
            <person name="Schwartz D.C."/>
            <person name="Rogers J."/>
            <person name="Quetier F."/>
            <person name="Town C.D."/>
            <person name="Roe B.A."/>
        </authorList>
    </citation>
    <scope>NUCLEOTIDE SEQUENCE [LARGE SCALE GENOMIC DNA]</scope>
    <source>
        <strain evidence="4">A17</strain>
        <strain evidence="6 7">cv. Jemalong A17</strain>
    </source>
</reference>
<evidence type="ECO:0000256" key="1">
    <source>
        <dbReference type="SAM" id="MobiDB-lite"/>
    </source>
</evidence>
<evidence type="ECO:0008006" key="8">
    <source>
        <dbReference type="Google" id="ProtNLM"/>
    </source>
</evidence>
<evidence type="ECO:0000313" key="3">
    <source>
        <dbReference type="EMBL" id="AFK43575.1"/>
    </source>
</evidence>
<feature type="region of interest" description="Disordered" evidence="1">
    <location>
        <begin position="37"/>
        <end position="97"/>
    </location>
</feature>
<keyword evidence="2" id="KW-0732">Signal</keyword>
<reference evidence="3" key="2">
    <citation type="submission" date="2012-05" db="EMBL/GenBank/DDBJ databases">
        <authorList>
            <person name="Krishnakumar V."/>
            <person name="Cheung F."/>
            <person name="Xiao Y."/>
            <person name="Chan A."/>
            <person name="Moskal W.A."/>
            <person name="Town C.D."/>
        </authorList>
    </citation>
    <scope>NUCLEOTIDE SEQUENCE</scope>
</reference>